<evidence type="ECO:0000313" key="3">
    <source>
        <dbReference type="Proteomes" id="UP000288623"/>
    </source>
</evidence>
<sequence>MKQYFYTHPNTIVETPEIFVKNEATQNVGTVQRMYGNGVSRFFDRMMDYKYFVKYEAHIQDYDRAMCRKISRKGRVFYRAEIEGEKPFEIGYIGWRDLIPDLQITNGDTTMILHKEHEGWSNFEWQDTDYARWQAIFNEETNHFDIELQIETIAPIQNPAFYIAIAQTTLFIGG</sequence>
<organism evidence="2 3">
    <name type="scientific">Candidatus Kurthia intestinigallinarum</name>
    <dbReference type="NCBI Taxonomy" id="1562256"/>
    <lineage>
        <taxon>Bacteria</taxon>
        <taxon>Bacillati</taxon>
        <taxon>Bacillota</taxon>
        <taxon>Bacilli</taxon>
        <taxon>Bacillales</taxon>
        <taxon>Caryophanaceae</taxon>
        <taxon>Kurthia</taxon>
    </lineage>
</organism>
<reference evidence="2 3" key="1">
    <citation type="submission" date="2014-11" db="EMBL/GenBank/DDBJ databases">
        <title>Genome sequence and analysis of novel Kurthia sp.</title>
        <authorList>
            <person name="Lawson J.N."/>
            <person name="Gonzalez J.E."/>
            <person name="Rinauldi L."/>
            <person name="Xuan Z."/>
            <person name="Firman A."/>
            <person name="Shaddox L."/>
            <person name="Trudeau A."/>
            <person name="Shah S."/>
            <person name="Reiman D."/>
        </authorList>
    </citation>
    <scope>NUCLEOTIDE SEQUENCE [LARGE SCALE GENOMIC DNA]</scope>
    <source>
        <strain evidence="2 3">3B1D</strain>
    </source>
</reference>
<gene>
    <name evidence="2" type="ORF">QI30_06700</name>
</gene>
<accession>A0A433RVG4</accession>
<dbReference type="AlphaFoldDB" id="A0A433RVG4"/>
<feature type="domain" description="Tubby C-terminal" evidence="1">
    <location>
        <begin position="4"/>
        <end position="172"/>
    </location>
</feature>
<dbReference type="EMBL" id="JTFC01000026">
    <property type="protein sequence ID" value="RUS57265.1"/>
    <property type="molecule type" value="Genomic_DNA"/>
</dbReference>
<dbReference type="RefSeq" id="WP_126990165.1">
    <property type="nucleotide sequence ID" value="NZ_JTFC01000026.1"/>
</dbReference>
<name>A0A433RVG4_9BACL</name>
<proteinExistence type="predicted"/>
<dbReference type="InterPro" id="IPR056944">
    <property type="entry name" value="Tubby_C-like"/>
</dbReference>
<comment type="caution">
    <text evidence="2">The sequence shown here is derived from an EMBL/GenBank/DDBJ whole genome shotgun (WGS) entry which is preliminary data.</text>
</comment>
<keyword evidence="3" id="KW-1185">Reference proteome</keyword>
<protein>
    <recommendedName>
        <fullName evidence="1">Tubby C-terminal domain-containing protein</fullName>
    </recommendedName>
</protein>
<dbReference type="Pfam" id="PF23728">
    <property type="entry name" value="Tubby_C_like"/>
    <property type="match status" value="1"/>
</dbReference>
<evidence type="ECO:0000259" key="1">
    <source>
        <dbReference type="Pfam" id="PF23728"/>
    </source>
</evidence>
<evidence type="ECO:0000313" key="2">
    <source>
        <dbReference type="EMBL" id="RUS57265.1"/>
    </source>
</evidence>
<dbReference type="OrthoDB" id="2451847at2"/>
<dbReference type="Proteomes" id="UP000288623">
    <property type="component" value="Unassembled WGS sequence"/>
</dbReference>